<feature type="compositionally biased region" description="Low complexity" evidence="2">
    <location>
        <begin position="374"/>
        <end position="389"/>
    </location>
</feature>
<dbReference type="GeneID" id="80348508"/>
<keyword evidence="5" id="KW-1185">Reference proteome</keyword>
<gene>
    <name evidence="4" type="ORF">NWFMUON74_40200</name>
</gene>
<evidence type="ECO:0000313" key="4">
    <source>
        <dbReference type="EMBL" id="BCK56248.1"/>
    </source>
</evidence>
<keyword evidence="3" id="KW-0472">Membrane</keyword>
<evidence type="ECO:0000256" key="3">
    <source>
        <dbReference type="SAM" id="Phobius"/>
    </source>
</evidence>
<feature type="transmembrane region" description="Helical" evidence="3">
    <location>
        <begin position="279"/>
        <end position="302"/>
    </location>
</feature>
<feature type="compositionally biased region" description="Low complexity" evidence="2">
    <location>
        <begin position="1579"/>
        <end position="1593"/>
    </location>
</feature>
<keyword evidence="3" id="KW-0812">Transmembrane</keyword>
<dbReference type="InterPro" id="IPR027417">
    <property type="entry name" value="P-loop_NTPase"/>
</dbReference>
<feature type="coiled-coil region" evidence="1">
    <location>
        <begin position="472"/>
        <end position="545"/>
    </location>
</feature>
<name>A0A7G1KM59_9NOCA</name>
<proteinExistence type="predicted"/>
<dbReference type="KEGG" id="nwl:NWFMUON74_40200"/>
<sequence>MVTEVLSSDPAVQARELFDCLPEFVRRPIEMVVFGGDLPRADVSRMRWLAAQLREHAVALSGRAEDARALLAQHDSLGAFGDQAREMLRLHDRGAVRLHDEALILADQADGAANEAEKTLCVMFAFGIQLAWQIYRTLAVAAVAGPAGQAAAASTVESMLVKGRAEAEMMRTGLKHGFTQHAANAVARITGLGPLRLAAVVGKSAAFPAAVDSGVQLLQWAQGHREMSLIGANGENPNGFDLTSIAAMGAGGAGGAVGGIVAGQLVLKVLPRVGASRSLLGLVQGTAGAVAGLGAAALVTGWPQHFDQMLAELLNGAAGGAMAAHAGALARSDAVATAVIDSSGRFRPPDVSVGGPAENTGRGVGPGSRGHTMADASSGGNGRSAAGLATHGQPEGIESRGATGHYELSESTVQSGVREAIASNVVRSGVQENRAAVAESGPAGAASSVVNGREAKLRAELADQVAVDDQRVVDARKQLDRALAAVEEARTALESEIASRDVAAARAAHDAAVSEAVEERFEARKAEEEAAIAAADEQRSRVEAETGERMRAGREALAAARAQWSESHDAHEAAVTAYEASVRGHVEESIGSVQERVDAAGAALARREQEYRDYIRSAEPEAAHLAGLQRGVDRARDRLRAAMVEREALLRALIGQDAVGRADHAVRLRAAEVGRNEVVSRWGRRAFRSEVTVREQYWRRALAEHEEAARGRVRAAEGELRRCTEAYRTARESLMAEGVRAIDARFRVAAEAGRADIAAYEAGVADRDAAFRAASDKRLRAMMATDELATEYYEEMRYEGDSSDPVAVGVAPEALLKGIVEGTRAERYLAMRKWAELTTGKDMRVTQRIAWGLELADMKTGEGKTLLTTVKTIDDAIQHGVAYVWTSSDSLVLETIASVEQVTRSEHGDLPVDTYRLAEMSQDGDFPEAAPGRGQMFVGTPENAEFLVLRRGKAFLDRLLAAGAPGEAVAALRERLFSRSREHRPPLDAIKDALDEAAEQHGLGERFEPLPGGRGAKVHTIDEMDTVVDGREAVLSPGASGNEDPGTVARLEEVWQRFKAAQRLPGGLTAADFGRPEGTRGFWRAVLTPAAIAKLNLVGGEPVTVADAELYASAALAEWARVRNSDYIEGRGDTADGPGKVLLLASDTNDQLQANREEGTETRTQGLVGQFMDLKEGVPVRANLPEEALYISVDQLIGSSYLGRPTGYSGTLKIVEAELYDRYGIAGVAENPPYYVSQLERHYPLNDEARHHKLAQMGRDVVGELRLTPVFDENGVLVGVEQHGRPQLNEHMDNRNIRGDDVREDENGNRIRLHGWRDKFDHEKGLVDWVDQITHDHVQALSRAYPLLDACERAGAPAGEVAALRQRIAQAPPVEVIRSMLDAAAAHYGVEVRFDSVDGLPVADGIGLEYLVLDARTSDEHGTGEAAKRWANDRIKNAWGGGAGHRRVRQQGVSARHRLGAHAGIHRAGRDPGPDGWWAVSGATGVRAGRGPRIPRRYEHRPRSRRHTGHLHAISLPGGFSRHRRQPRRHRAGRHVHRRRHRPTRGGRRARGPQHRRQPRRARPGRPGRRSRRARPARARGTGPDARGRTLPPGLRPRPVRAHPSGRGRPSPRRRPWSDQRLSPRRRPWSGCRTRPGHGWRFRSRTGAFGPADIRTSRRR</sequence>
<evidence type="ECO:0008006" key="6">
    <source>
        <dbReference type="Google" id="ProtNLM"/>
    </source>
</evidence>
<organism evidence="4 5">
    <name type="scientific">Nocardia wallacei</name>
    <dbReference type="NCBI Taxonomy" id="480035"/>
    <lineage>
        <taxon>Bacteria</taxon>
        <taxon>Bacillati</taxon>
        <taxon>Actinomycetota</taxon>
        <taxon>Actinomycetes</taxon>
        <taxon>Mycobacteriales</taxon>
        <taxon>Nocardiaceae</taxon>
        <taxon>Nocardia</taxon>
    </lineage>
</organism>
<feature type="region of interest" description="Disordered" evidence="2">
    <location>
        <begin position="1464"/>
        <end position="1660"/>
    </location>
</feature>
<dbReference type="RefSeq" id="WP_187683357.1">
    <property type="nucleotide sequence ID" value="NZ_AP023396.1"/>
</dbReference>
<evidence type="ECO:0000256" key="1">
    <source>
        <dbReference type="SAM" id="Coils"/>
    </source>
</evidence>
<feature type="compositionally biased region" description="Basic residues" evidence="2">
    <location>
        <begin position="1493"/>
        <end position="1510"/>
    </location>
</feature>
<reference evidence="4 5" key="1">
    <citation type="submission" date="2020-08" db="EMBL/GenBank/DDBJ databases">
        <title>Genome Sequencing of Nocardia wallacei strain FMUON74 and assembly.</title>
        <authorList>
            <person name="Toyokawa M."/>
            <person name="Uesaka K."/>
        </authorList>
    </citation>
    <scope>NUCLEOTIDE SEQUENCE [LARGE SCALE GENOMIC DNA]</scope>
    <source>
        <strain evidence="4 5">FMUON74</strain>
    </source>
</reference>
<evidence type="ECO:0000313" key="5">
    <source>
        <dbReference type="Proteomes" id="UP000516173"/>
    </source>
</evidence>
<dbReference type="EMBL" id="AP023396">
    <property type="protein sequence ID" value="BCK56248.1"/>
    <property type="molecule type" value="Genomic_DNA"/>
</dbReference>
<feature type="region of interest" description="Disordered" evidence="2">
    <location>
        <begin position="347"/>
        <end position="402"/>
    </location>
</feature>
<dbReference type="Gene3D" id="3.40.50.300">
    <property type="entry name" value="P-loop containing nucleotide triphosphate hydrolases"/>
    <property type="match status" value="1"/>
</dbReference>
<feature type="compositionally biased region" description="Basic residues" evidence="2">
    <location>
        <begin position="1598"/>
        <end position="1615"/>
    </location>
</feature>
<accession>A0A7G1KM59</accession>
<feature type="compositionally biased region" description="Basic residues" evidence="2">
    <location>
        <begin position="1521"/>
        <end position="1578"/>
    </location>
</feature>
<feature type="transmembrane region" description="Helical" evidence="3">
    <location>
        <begin position="245"/>
        <end position="267"/>
    </location>
</feature>
<keyword evidence="1" id="KW-0175">Coiled coil</keyword>
<dbReference type="Proteomes" id="UP000516173">
    <property type="component" value="Chromosome"/>
</dbReference>
<feature type="compositionally biased region" description="Basic residues" evidence="2">
    <location>
        <begin position="1635"/>
        <end position="1644"/>
    </location>
</feature>
<protein>
    <recommendedName>
        <fullName evidence="6">SecA family profile domain-containing protein</fullName>
    </recommendedName>
</protein>
<evidence type="ECO:0000256" key="2">
    <source>
        <dbReference type="SAM" id="MobiDB-lite"/>
    </source>
</evidence>
<keyword evidence="3" id="KW-1133">Transmembrane helix</keyword>